<proteinExistence type="inferred from homology"/>
<dbReference type="eggNOG" id="COG1621">
    <property type="taxonomic scope" value="Bacteria"/>
</dbReference>
<comment type="similarity">
    <text evidence="1 4">Belongs to the glycosyl hydrolase 43 family.</text>
</comment>
<dbReference type="Pfam" id="PF04616">
    <property type="entry name" value="Glyco_hydro_43"/>
    <property type="match status" value="1"/>
</dbReference>
<dbReference type="Proteomes" id="UP000006851">
    <property type="component" value="Chromosome"/>
</dbReference>
<name>F2NB20_CORGP</name>
<dbReference type="Gene3D" id="2.115.10.20">
    <property type="entry name" value="Glycosyl hydrolase domain, family 43"/>
    <property type="match status" value="1"/>
</dbReference>
<dbReference type="GO" id="GO:0004553">
    <property type="term" value="F:hydrolase activity, hydrolyzing O-glycosyl compounds"/>
    <property type="evidence" value="ECO:0007669"/>
    <property type="project" value="InterPro"/>
</dbReference>
<dbReference type="KEGG" id="cgo:Corgl_1673"/>
<keyword evidence="6" id="KW-1185">Reference proteome</keyword>
<evidence type="ECO:0008006" key="7">
    <source>
        <dbReference type="Google" id="ProtNLM"/>
    </source>
</evidence>
<dbReference type="PANTHER" id="PTHR22925:SF3">
    <property type="entry name" value="GLYCOSYL HYDROLASE FAMILY PROTEIN 43"/>
    <property type="match status" value="1"/>
</dbReference>
<dbReference type="CDD" id="cd18825">
    <property type="entry name" value="GH43_CtGH43-like"/>
    <property type="match status" value="1"/>
</dbReference>
<dbReference type="HOGENOM" id="CLU_016116_0_1_11"/>
<accession>F2NB20</accession>
<dbReference type="InterPro" id="IPR023296">
    <property type="entry name" value="Glyco_hydro_beta-prop_sf"/>
</dbReference>
<dbReference type="SUPFAM" id="SSF75005">
    <property type="entry name" value="Arabinanase/levansucrase/invertase"/>
    <property type="match status" value="1"/>
</dbReference>
<sequence length="303" mass="34437">MRNNSMWFDERGRPIQAHGGWILPTDDGFFWYGEDKSCETRDRRVEAIGIRCYRSADLRSWHDCGLVLPTSPDHPCPLMRPSGVVERPRVVRCEATGRYVMWFHADDATYRAASIGVAMASDPAGPFELVRAMRPNNQQSRDMTLFSEEQGRIYVIYSSESNWTLHIAALTEDCLDVEGDFARVFIDQKREAPCVFAAHDQRYLVTSGCSGWHPNAALFGTAVAMDGRWRLIDNPCRGPREHTTFDGQITCIFRAGDGYLALIDHWCREDLGTSRYSLVAVRFTDDRHDPMEIVWSDEAASIS</sequence>
<dbReference type="PANTHER" id="PTHR22925">
    <property type="entry name" value="GLYCOSYL HYDROLASE 43 FAMILY MEMBER"/>
    <property type="match status" value="1"/>
</dbReference>
<evidence type="ECO:0000256" key="3">
    <source>
        <dbReference type="ARBA" id="ARBA00023295"/>
    </source>
</evidence>
<evidence type="ECO:0000313" key="5">
    <source>
        <dbReference type="EMBL" id="AEB07771.1"/>
    </source>
</evidence>
<dbReference type="EMBL" id="CP002628">
    <property type="protein sequence ID" value="AEB07771.1"/>
    <property type="molecule type" value="Genomic_DNA"/>
</dbReference>
<reference evidence="6" key="1">
    <citation type="journal article" date="2013" name="Stand. Genomic Sci.">
        <title>Complete genome sequence of Coriobacterium glomerans type strain (PW2(T)) from the midgut of Pyrrhocoris apterus L. (red soldier bug).</title>
        <authorList>
            <person name="Stackebrandt E."/>
            <person name="Zeytun A."/>
            <person name="Lapidus A."/>
            <person name="Nolan M."/>
            <person name="Lucas S."/>
            <person name="Hammon N."/>
            <person name="Deshpande S."/>
            <person name="Cheng J.F."/>
            <person name="Tapia R."/>
            <person name="Goodwin L.A."/>
            <person name="Pitluck S."/>
            <person name="Liolios K."/>
            <person name="Pagani I."/>
            <person name="Ivanova N."/>
            <person name="Mavromatis K."/>
            <person name="Mikhailova N."/>
            <person name="Huntemann M."/>
            <person name="Pati A."/>
            <person name="Chen A."/>
            <person name="Palaniappan K."/>
            <person name="Chang Y.J."/>
            <person name="Land M."/>
            <person name="Hauser L."/>
            <person name="Rohde M."/>
            <person name="Pukall R."/>
            <person name="Goker M."/>
            <person name="Detter J.C."/>
            <person name="Woyke T."/>
            <person name="Bristow J."/>
            <person name="Eisen J.A."/>
            <person name="Markowitz V."/>
            <person name="Hugenholtz P."/>
            <person name="Kyrpides N.C."/>
            <person name="Klenk H.P."/>
        </authorList>
    </citation>
    <scope>NUCLEOTIDE SEQUENCE</scope>
    <source>
        <strain evidence="6">ATCC 49209 / DSM 20642 / JCM 10262 / PW2</strain>
    </source>
</reference>
<keyword evidence="2 4" id="KW-0378">Hydrolase</keyword>
<protein>
    <recommendedName>
        <fullName evidence="7">Glycoside hydrolase family 43</fullName>
    </recommendedName>
</protein>
<evidence type="ECO:0000313" key="6">
    <source>
        <dbReference type="Proteomes" id="UP000006851"/>
    </source>
</evidence>
<dbReference type="STRING" id="700015.Corgl_1673"/>
<keyword evidence="3 4" id="KW-0326">Glycosidase</keyword>
<evidence type="ECO:0000256" key="2">
    <source>
        <dbReference type="ARBA" id="ARBA00022801"/>
    </source>
</evidence>
<dbReference type="GO" id="GO:0005975">
    <property type="term" value="P:carbohydrate metabolic process"/>
    <property type="evidence" value="ECO:0007669"/>
    <property type="project" value="InterPro"/>
</dbReference>
<evidence type="ECO:0000256" key="1">
    <source>
        <dbReference type="ARBA" id="ARBA00009865"/>
    </source>
</evidence>
<dbReference type="AlphaFoldDB" id="F2NB20"/>
<evidence type="ECO:0000256" key="4">
    <source>
        <dbReference type="RuleBase" id="RU361187"/>
    </source>
</evidence>
<dbReference type="RefSeq" id="WP_013709513.1">
    <property type="nucleotide sequence ID" value="NC_015389.1"/>
</dbReference>
<gene>
    <name evidence="5" type="ordered locus">Corgl_1673</name>
</gene>
<organism evidence="5 6">
    <name type="scientific">Coriobacterium glomerans (strain ATCC 49209 / DSM 20642 / JCM 10262 / PW2)</name>
    <dbReference type="NCBI Taxonomy" id="700015"/>
    <lineage>
        <taxon>Bacteria</taxon>
        <taxon>Bacillati</taxon>
        <taxon>Actinomycetota</taxon>
        <taxon>Coriobacteriia</taxon>
        <taxon>Coriobacteriales</taxon>
        <taxon>Coriobacteriaceae</taxon>
        <taxon>Coriobacterium</taxon>
    </lineage>
</organism>
<dbReference type="InterPro" id="IPR006710">
    <property type="entry name" value="Glyco_hydro_43"/>
</dbReference>